<keyword evidence="1" id="KW-0472">Membrane</keyword>
<dbReference type="RefSeq" id="WP_106609484.1">
    <property type="nucleotide sequence ID" value="NZ_PYGJ01000012.1"/>
</dbReference>
<evidence type="ECO:0000313" key="2">
    <source>
        <dbReference type="EMBL" id="PSL18157.1"/>
    </source>
</evidence>
<reference evidence="2 3" key="1">
    <citation type="submission" date="2018-03" db="EMBL/GenBank/DDBJ databases">
        <title>Genomic Encyclopedia of Archaeal and Bacterial Type Strains, Phase II (KMG-II): from individual species to whole genera.</title>
        <authorList>
            <person name="Goeker M."/>
        </authorList>
    </citation>
    <scope>NUCLEOTIDE SEQUENCE [LARGE SCALE GENOMIC DNA]</scope>
    <source>
        <strain evidence="2 3">DSM 100673</strain>
    </source>
</reference>
<dbReference type="OrthoDB" id="7873019at2"/>
<comment type="caution">
    <text evidence="2">The sequence shown here is derived from an EMBL/GenBank/DDBJ whole genome shotgun (WGS) entry which is preliminary data.</text>
</comment>
<organism evidence="2 3">
    <name type="scientific">Shimia abyssi</name>
    <dbReference type="NCBI Taxonomy" id="1662395"/>
    <lineage>
        <taxon>Bacteria</taxon>
        <taxon>Pseudomonadati</taxon>
        <taxon>Pseudomonadota</taxon>
        <taxon>Alphaproteobacteria</taxon>
        <taxon>Rhodobacterales</taxon>
        <taxon>Roseobacteraceae</taxon>
    </lineage>
</organism>
<feature type="transmembrane region" description="Helical" evidence="1">
    <location>
        <begin position="35"/>
        <end position="59"/>
    </location>
</feature>
<proteinExistence type="predicted"/>
<dbReference type="EMBL" id="PYGJ01000012">
    <property type="protein sequence ID" value="PSL18157.1"/>
    <property type="molecule type" value="Genomic_DNA"/>
</dbReference>
<dbReference type="AlphaFoldDB" id="A0A2P8F8W0"/>
<protein>
    <recommendedName>
        <fullName evidence="4">Major facilitator superfamily (MFS) profile domain-containing protein</fullName>
    </recommendedName>
</protein>
<dbReference type="Proteomes" id="UP000240418">
    <property type="component" value="Unassembled WGS sequence"/>
</dbReference>
<name>A0A2P8F8W0_9RHOB</name>
<evidence type="ECO:0000313" key="3">
    <source>
        <dbReference type="Proteomes" id="UP000240418"/>
    </source>
</evidence>
<sequence length="87" mass="9217">MKRAVYVLSLAYSIFFAWAWIDTATGSMDAAGRGMALGFLIVGIGFTALFVIPALILTIRDKAPKWALGLVLAPGALLIFMSLGALV</sequence>
<evidence type="ECO:0000256" key="1">
    <source>
        <dbReference type="SAM" id="Phobius"/>
    </source>
</evidence>
<gene>
    <name evidence="2" type="ORF">CLV88_11281</name>
</gene>
<accession>A0A2P8F8W0</accession>
<feature type="transmembrane region" description="Helical" evidence="1">
    <location>
        <begin position="66"/>
        <end position="86"/>
    </location>
</feature>
<keyword evidence="1" id="KW-0812">Transmembrane</keyword>
<keyword evidence="3" id="KW-1185">Reference proteome</keyword>
<evidence type="ECO:0008006" key="4">
    <source>
        <dbReference type="Google" id="ProtNLM"/>
    </source>
</evidence>
<keyword evidence="1" id="KW-1133">Transmembrane helix</keyword>